<dbReference type="Proteomes" id="UP001218502">
    <property type="component" value="Unassembled WGS sequence"/>
</dbReference>
<dbReference type="RefSeq" id="WP_178241257.1">
    <property type="nucleotide sequence ID" value="NZ_JAQNQY010000017.1"/>
</dbReference>
<dbReference type="EMBL" id="JAQNQY010000017">
    <property type="protein sequence ID" value="MDC1753700.1"/>
    <property type="molecule type" value="Genomic_DNA"/>
</dbReference>
<reference evidence="1" key="1">
    <citation type="submission" date="2022-10" db="EMBL/GenBank/DDBJ databases">
        <title>Human gut microbiome strain richness.</title>
        <authorList>
            <person name="Chen-Liaw A."/>
        </authorList>
    </citation>
    <scope>NUCLEOTIDE SEQUENCE</scope>
    <source>
        <strain evidence="1">A1_m1001262Bd0_191120</strain>
    </source>
</reference>
<gene>
    <name evidence="1" type="ORF">POY80_14755</name>
</gene>
<proteinExistence type="predicted"/>
<accession>A0AAW6G1B8</accession>
<sequence length="293" mass="33135">MEKIDRIIFGDNQFFGINHMSEEKAQQLAEKFYDIRNIYNVYDIAFANGIKAVMLNSNERAKEICEYFKQNKSKYGDIAWYPSIPYPHKYANLVAEKGIFPAINEVLFANNSVGGALSMIAKGGMAVLGKDVIKLMQMLVDAEAKMFKGLNVKVLFLQNIITDLILGYEMRQIFEAYCDYIRKKYGVLPGLITQNMPRLKQKLEEWGIDEVVICSSINKIGYLMSPSIQAYTDAIEKNDPQKYQLMAMCTLASGAIKATEAYNFINSLNIQSVVFGASSEKNIKETVSLIQKQ</sequence>
<dbReference type="AlphaFoldDB" id="A0AAW6G1B8"/>
<protein>
    <submittedName>
        <fullName evidence="1">Uncharacterized protein</fullName>
    </submittedName>
</protein>
<evidence type="ECO:0000313" key="1">
    <source>
        <dbReference type="EMBL" id="MDC1753700.1"/>
    </source>
</evidence>
<comment type="caution">
    <text evidence="1">The sequence shown here is derived from an EMBL/GenBank/DDBJ whole genome shotgun (WGS) entry which is preliminary data.</text>
</comment>
<evidence type="ECO:0000313" key="2">
    <source>
        <dbReference type="Proteomes" id="UP001218502"/>
    </source>
</evidence>
<organism evidence="1 2">
    <name type="scientific">Bacteroides uniformis</name>
    <dbReference type="NCBI Taxonomy" id="820"/>
    <lineage>
        <taxon>Bacteria</taxon>
        <taxon>Pseudomonadati</taxon>
        <taxon>Bacteroidota</taxon>
        <taxon>Bacteroidia</taxon>
        <taxon>Bacteroidales</taxon>
        <taxon>Bacteroidaceae</taxon>
        <taxon>Bacteroides</taxon>
    </lineage>
</organism>
<name>A0AAW6G1B8_BACUN</name>